<dbReference type="GO" id="GO:0050518">
    <property type="term" value="F:2-C-methyl-D-erythritol 4-phosphate cytidylyltransferase activity"/>
    <property type="evidence" value="ECO:0007669"/>
    <property type="project" value="UniProtKB-UniRule"/>
</dbReference>
<dbReference type="PANTHER" id="PTHR32125:SF4">
    <property type="entry name" value="2-C-METHYL-D-ERYTHRITOL 4-PHOSPHATE CYTIDYLYLTRANSFERASE, CHLOROPLASTIC"/>
    <property type="match status" value="1"/>
</dbReference>
<dbReference type="InterPro" id="IPR034683">
    <property type="entry name" value="IspD/TarI"/>
</dbReference>
<dbReference type="NCBIfam" id="TIGR00453">
    <property type="entry name" value="ispD"/>
    <property type="match status" value="1"/>
</dbReference>
<keyword evidence="4 7" id="KW-0808">Transferase</keyword>
<sequence length="234" mass="26640">MSYENKYVSVVIPAAGMGKRMKSTINKQYIILKDKPVLAHTIERFDKCQYIDEIVLVVREDEIDYCRENIVKKYNFQKIKSIVAGGKERQDSVYNGLFAVNDKCQIVLVHDGARPFVTEKNIVDGIEGVIKHKACVIGVPVKDTIKVIDQSNSIIDTPNRSTLWSVQTPQCFEYDILLKAYEKAKQESYTATDDSMLVENLGYKVKMIMGSYKNIKLTTPEDLEFGLVILKEVK</sequence>
<evidence type="ECO:0000256" key="7">
    <source>
        <dbReference type="HAMAP-Rule" id="MF_00108"/>
    </source>
</evidence>
<dbReference type="RefSeq" id="WP_006314754.1">
    <property type="nucleotide sequence ID" value="NZ_ARZA01000207.1"/>
</dbReference>
<dbReference type="Gene3D" id="3.90.550.10">
    <property type="entry name" value="Spore Coat Polysaccharide Biosynthesis Protein SpsA, Chain A"/>
    <property type="match status" value="1"/>
</dbReference>
<evidence type="ECO:0000256" key="6">
    <source>
        <dbReference type="ARBA" id="ARBA00023229"/>
    </source>
</evidence>
<comment type="function">
    <text evidence="7">Catalyzes the formation of 4-diphosphocytidyl-2-C-methyl-D-erythritol from CTP and 2-C-methyl-D-erythritol 4-phosphate (MEP).</text>
</comment>
<comment type="pathway">
    <text evidence="2 7">Isoprenoid biosynthesis; isopentenyl diphosphate biosynthesis via DXP pathway; isopentenyl diphosphate from 1-deoxy-D-xylulose 5-phosphate: step 2/6.</text>
</comment>
<feature type="site" description="Positions MEP for the nucleophilic attack" evidence="7">
    <location>
        <position position="160"/>
    </location>
</feature>
<gene>
    <name evidence="7" type="primary">ispD</name>
    <name evidence="8" type="ORF">L21TH_1877</name>
</gene>
<evidence type="ECO:0000256" key="1">
    <source>
        <dbReference type="ARBA" id="ARBA00001282"/>
    </source>
</evidence>
<dbReference type="InterPro" id="IPR050088">
    <property type="entry name" value="IspD/TarI_cytidylyltransf_bact"/>
</dbReference>
<dbReference type="Proteomes" id="UP000013378">
    <property type="component" value="Unassembled WGS sequence"/>
</dbReference>
<dbReference type="AlphaFoldDB" id="R1ATT7"/>
<feature type="site" description="Transition state stabilizer" evidence="7">
    <location>
        <position position="27"/>
    </location>
</feature>
<keyword evidence="6 7" id="KW-0414">Isoprene biosynthesis</keyword>
<dbReference type="HAMAP" id="MF_00108">
    <property type="entry name" value="IspD"/>
    <property type="match status" value="1"/>
</dbReference>
<dbReference type="PROSITE" id="PS01295">
    <property type="entry name" value="ISPD"/>
    <property type="match status" value="1"/>
</dbReference>
<reference evidence="8 9" key="1">
    <citation type="journal article" date="2015" name="Geomicrobiol. J.">
        <title>Caldisalinibacter kiritimatiensis gen. nov., sp. nov., a moderately thermohalophilic thiosulfate-reducing bacterium from a hypersaline microbial mat.</title>
        <authorList>
            <person name="Ben Hania W."/>
            <person name="Joseph M."/>
            <person name="Fiebig A."/>
            <person name="Bunk B."/>
            <person name="Klenk H.-P."/>
            <person name="Fardeau M.-L."/>
            <person name="Spring S."/>
        </authorList>
    </citation>
    <scope>NUCLEOTIDE SEQUENCE [LARGE SCALE GENOMIC DNA]</scope>
    <source>
        <strain evidence="8 9">L21-TH-D2</strain>
    </source>
</reference>
<dbReference type="STRING" id="1304284.L21TH_1877"/>
<dbReference type="UniPathway" id="UPA00056">
    <property type="reaction ID" value="UER00093"/>
</dbReference>
<dbReference type="InterPro" id="IPR001228">
    <property type="entry name" value="IspD"/>
</dbReference>
<dbReference type="eggNOG" id="COG1211">
    <property type="taxonomic scope" value="Bacteria"/>
</dbReference>
<dbReference type="EC" id="2.7.7.60" evidence="7"/>
<proteinExistence type="inferred from homology"/>
<dbReference type="EMBL" id="ARZA01000207">
    <property type="protein sequence ID" value="EOD00067.1"/>
    <property type="molecule type" value="Genomic_DNA"/>
</dbReference>
<evidence type="ECO:0000256" key="3">
    <source>
        <dbReference type="ARBA" id="ARBA00009789"/>
    </source>
</evidence>
<evidence type="ECO:0000256" key="4">
    <source>
        <dbReference type="ARBA" id="ARBA00022679"/>
    </source>
</evidence>
<name>R1ATT7_9FIRM</name>
<dbReference type="CDD" id="cd02516">
    <property type="entry name" value="CDP-ME_synthetase"/>
    <property type="match status" value="1"/>
</dbReference>
<comment type="catalytic activity">
    <reaction evidence="1 7">
        <text>2-C-methyl-D-erythritol 4-phosphate + CTP + H(+) = 4-CDP-2-C-methyl-D-erythritol + diphosphate</text>
        <dbReference type="Rhea" id="RHEA:13429"/>
        <dbReference type="ChEBI" id="CHEBI:15378"/>
        <dbReference type="ChEBI" id="CHEBI:33019"/>
        <dbReference type="ChEBI" id="CHEBI:37563"/>
        <dbReference type="ChEBI" id="CHEBI:57823"/>
        <dbReference type="ChEBI" id="CHEBI:58262"/>
        <dbReference type="EC" id="2.7.7.60"/>
    </reaction>
</comment>
<protein>
    <recommendedName>
        <fullName evidence="7">2-C-methyl-D-erythritol 4-phosphate cytidylyltransferase</fullName>
        <ecNumber evidence="7">2.7.7.60</ecNumber>
    </recommendedName>
    <alternativeName>
        <fullName evidence="7">4-diphosphocytidyl-2C-methyl-D-erythritol synthase</fullName>
    </alternativeName>
    <alternativeName>
        <fullName evidence="7">MEP cytidylyltransferase</fullName>
        <shortName evidence="7">MCT</shortName>
    </alternativeName>
</protein>
<organism evidence="8 9">
    <name type="scientific">Caldisalinibacter kiritimatiensis</name>
    <dbReference type="NCBI Taxonomy" id="1304284"/>
    <lineage>
        <taxon>Bacteria</taxon>
        <taxon>Bacillati</taxon>
        <taxon>Bacillota</taxon>
        <taxon>Tissierellia</taxon>
        <taxon>Tissierellales</taxon>
        <taxon>Thermohalobacteraceae</taxon>
        <taxon>Caldisalinibacter</taxon>
    </lineage>
</organism>
<evidence type="ECO:0000313" key="9">
    <source>
        <dbReference type="Proteomes" id="UP000013378"/>
    </source>
</evidence>
<keyword evidence="9" id="KW-1185">Reference proteome</keyword>
<dbReference type="GO" id="GO:0019288">
    <property type="term" value="P:isopentenyl diphosphate biosynthetic process, methylerythritol 4-phosphate pathway"/>
    <property type="evidence" value="ECO:0007669"/>
    <property type="project" value="UniProtKB-UniRule"/>
</dbReference>
<feature type="site" description="Transition state stabilizer" evidence="7">
    <location>
        <position position="20"/>
    </location>
</feature>
<dbReference type="Pfam" id="PF01128">
    <property type="entry name" value="IspD"/>
    <property type="match status" value="1"/>
</dbReference>
<dbReference type="InterPro" id="IPR029044">
    <property type="entry name" value="Nucleotide-diphossugar_trans"/>
</dbReference>
<feature type="site" description="Positions MEP for the nucleophilic attack" evidence="7">
    <location>
        <position position="216"/>
    </location>
</feature>
<dbReference type="OrthoDB" id="9806837at2"/>
<evidence type="ECO:0000256" key="2">
    <source>
        <dbReference type="ARBA" id="ARBA00004787"/>
    </source>
</evidence>
<evidence type="ECO:0000256" key="5">
    <source>
        <dbReference type="ARBA" id="ARBA00022695"/>
    </source>
</evidence>
<accession>R1ATT7</accession>
<dbReference type="InterPro" id="IPR018294">
    <property type="entry name" value="ISPD_synthase_CS"/>
</dbReference>
<dbReference type="SUPFAM" id="SSF53448">
    <property type="entry name" value="Nucleotide-diphospho-sugar transferases"/>
    <property type="match status" value="1"/>
</dbReference>
<dbReference type="PATRIC" id="fig|1304284.3.peg.1845"/>
<dbReference type="FunFam" id="3.90.550.10:FF:000003">
    <property type="entry name" value="2-C-methyl-D-erythritol 4-phosphate cytidylyltransferase"/>
    <property type="match status" value="1"/>
</dbReference>
<comment type="caution">
    <text evidence="8">The sequence shown here is derived from an EMBL/GenBank/DDBJ whole genome shotgun (WGS) entry which is preliminary data.</text>
</comment>
<keyword evidence="5 7" id="KW-0548">Nucleotidyltransferase</keyword>
<evidence type="ECO:0000313" key="8">
    <source>
        <dbReference type="EMBL" id="EOD00067.1"/>
    </source>
</evidence>
<comment type="similarity">
    <text evidence="3 7">Belongs to the IspD/TarI cytidylyltransferase family. IspD subfamily.</text>
</comment>
<dbReference type="PANTHER" id="PTHR32125">
    <property type="entry name" value="2-C-METHYL-D-ERYTHRITOL 4-PHOSPHATE CYTIDYLYLTRANSFERASE, CHLOROPLASTIC"/>
    <property type="match status" value="1"/>
</dbReference>